<feature type="region of interest" description="Disordered" evidence="1">
    <location>
        <begin position="40"/>
        <end position="66"/>
    </location>
</feature>
<sequence length="66" mass="7002">MVSMRCAGCARKLAELLDLRHGGISIKCPRCGAITIQRAVESPPQRATERPPKGEASCPNGPTSAR</sequence>
<accession>A0A5M6I2A6</accession>
<gene>
    <name evidence="2" type="ORF">F1188_20550</name>
</gene>
<proteinExistence type="predicted"/>
<organism evidence="2 3">
    <name type="scientific">Roseospira marina</name>
    <dbReference type="NCBI Taxonomy" id="140057"/>
    <lineage>
        <taxon>Bacteria</taxon>
        <taxon>Pseudomonadati</taxon>
        <taxon>Pseudomonadota</taxon>
        <taxon>Alphaproteobacteria</taxon>
        <taxon>Rhodospirillales</taxon>
        <taxon>Rhodospirillaceae</taxon>
        <taxon>Roseospira</taxon>
    </lineage>
</organism>
<reference evidence="2 3" key="1">
    <citation type="submission" date="2019-09" db="EMBL/GenBank/DDBJ databases">
        <title>Genome sequence of Roseospira marina, one of the more divergent members of the non-sulfur purple photosynthetic bacterial family, the Rhodospirillaceae.</title>
        <authorList>
            <person name="Meyer T."/>
            <person name="Kyndt J."/>
        </authorList>
    </citation>
    <scope>NUCLEOTIDE SEQUENCE [LARGE SCALE GENOMIC DNA]</scope>
    <source>
        <strain evidence="2 3">DSM 15113</strain>
    </source>
</reference>
<dbReference type="GO" id="GO:0003677">
    <property type="term" value="F:DNA binding"/>
    <property type="evidence" value="ECO:0007669"/>
    <property type="project" value="UniProtKB-KW"/>
</dbReference>
<evidence type="ECO:0000256" key="1">
    <source>
        <dbReference type="SAM" id="MobiDB-lite"/>
    </source>
</evidence>
<evidence type="ECO:0000313" key="2">
    <source>
        <dbReference type="EMBL" id="KAA5602334.1"/>
    </source>
</evidence>
<dbReference type="AlphaFoldDB" id="A0A5M6I2A6"/>
<dbReference type="InterPro" id="IPR019294">
    <property type="entry name" value="Translation_reg_Com"/>
</dbReference>
<protein>
    <submittedName>
        <fullName evidence="2">Com family DNA-binding transcriptional regulator</fullName>
    </submittedName>
</protein>
<keyword evidence="2" id="KW-0238">DNA-binding</keyword>
<dbReference type="OrthoDB" id="5460091at2"/>
<evidence type="ECO:0000313" key="3">
    <source>
        <dbReference type="Proteomes" id="UP000324065"/>
    </source>
</evidence>
<dbReference type="Proteomes" id="UP000324065">
    <property type="component" value="Unassembled WGS sequence"/>
</dbReference>
<comment type="caution">
    <text evidence="2">The sequence shown here is derived from an EMBL/GenBank/DDBJ whole genome shotgun (WGS) entry which is preliminary data.</text>
</comment>
<keyword evidence="3" id="KW-1185">Reference proteome</keyword>
<dbReference type="Pfam" id="PF10122">
    <property type="entry name" value="Zn_ribbon_Com"/>
    <property type="match status" value="1"/>
</dbReference>
<name>A0A5M6I2A6_9PROT</name>
<dbReference type="EMBL" id="VWPJ01000062">
    <property type="protein sequence ID" value="KAA5602334.1"/>
    <property type="molecule type" value="Genomic_DNA"/>
</dbReference>